<evidence type="ECO:0000256" key="2">
    <source>
        <dbReference type="ARBA" id="ARBA00007448"/>
    </source>
</evidence>
<evidence type="ECO:0000256" key="11">
    <source>
        <dbReference type="ARBA" id="ARBA00023136"/>
    </source>
</evidence>
<feature type="transmembrane region" description="Helical" evidence="15">
    <location>
        <begin position="53"/>
        <end position="72"/>
    </location>
</feature>
<dbReference type="Gene3D" id="3.40.50.300">
    <property type="entry name" value="P-loop containing nucleotide triphosphate hydrolases"/>
    <property type="match status" value="1"/>
</dbReference>
<keyword evidence="4 15" id="KW-0812">Transmembrane</keyword>
<evidence type="ECO:0000256" key="3">
    <source>
        <dbReference type="ARBA" id="ARBA00016942"/>
    </source>
</evidence>
<dbReference type="PROSITE" id="PS00674">
    <property type="entry name" value="AAA"/>
    <property type="match status" value="1"/>
</dbReference>
<comment type="similarity">
    <text evidence="2">Belongs to the AAA ATPase family. BCS1 subfamily.</text>
</comment>
<comment type="subcellular location">
    <subcellularLocation>
        <location evidence="1">Mitochondrion inner membrane</location>
        <topology evidence="1">Single-pass membrane protein</topology>
    </subcellularLocation>
</comment>
<dbReference type="InterPro" id="IPR003593">
    <property type="entry name" value="AAA+_ATPase"/>
</dbReference>
<proteinExistence type="inferred from homology"/>
<evidence type="ECO:0000256" key="6">
    <source>
        <dbReference type="ARBA" id="ARBA00022792"/>
    </source>
</evidence>
<keyword evidence="19" id="KW-1185">Reference proteome</keyword>
<dbReference type="Pfam" id="PF25426">
    <property type="entry name" value="AAA_lid_BCS1"/>
    <property type="match status" value="1"/>
</dbReference>
<evidence type="ECO:0000256" key="10">
    <source>
        <dbReference type="ARBA" id="ARBA00023128"/>
    </source>
</evidence>
<dbReference type="InterPro" id="IPR003959">
    <property type="entry name" value="ATPase_AAA_core"/>
</dbReference>
<sequence length="484" mass="54274">MRSVFFDLLSFVGNDAFISVRIAVIFLAVLIALCQKLFWDVSLFDYLADLCNNPYFGATFSLVGLGACLAALQQMWSMGQHFYSSYLTCSVEIPSTDESFSWVLQWIYASRLKNPLHLSVETTHAQNTSGKKAKNRFDFVPATGMHHFSYKNKWIQISRNKAQTDNSFCLRPMEMLVLRTSGRDTSIFRDILEEASTYVQTKNQGKTTIFYAMNGCWSTLSTPLHKRPVESVVLDRGVAEKITSDLEHFVDHSEWYLNRGIPYRRGYLLYGPPGTGKTSFIMALAGLFNLNICILNLSERWLTDDVFNQLLCNSPQDSLFLLEDVDAAFLNRERDRNSKASDAAAAAGGSTTKNVAFDGMSRLTFSGFLNAIDGAASAEGRILFMTTNYVDRLDPALLRPGRIDLSQHIGFASEYQLQKIYLRFYPEESEKAARSFASLAVDTAPSITMAQVQGLFLLHKYDPRAVFDDLALLSQSFVGIPPPS</sequence>
<evidence type="ECO:0000256" key="7">
    <source>
        <dbReference type="ARBA" id="ARBA00022801"/>
    </source>
</evidence>
<dbReference type="InterPro" id="IPR014851">
    <property type="entry name" value="BCS1_N"/>
</dbReference>
<evidence type="ECO:0000256" key="13">
    <source>
        <dbReference type="ARBA" id="ARBA00048778"/>
    </source>
</evidence>
<keyword evidence="10" id="KW-0496">Mitochondrion</keyword>
<dbReference type="SMART" id="SM00382">
    <property type="entry name" value="AAA"/>
    <property type="match status" value="1"/>
</dbReference>
<comment type="catalytic activity">
    <reaction evidence="13">
        <text>ATP + H2O = ADP + phosphate + H(+)</text>
        <dbReference type="Rhea" id="RHEA:13065"/>
        <dbReference type="ChEBI" id="CHEBI:15377"/>
        <dbReference type="ChEBI" id="CHEBI:15378"/>
        <dbReference type="ChEBI" id="CHEBI:30616"/>
        <dbReference type="ChEBI" id="CHEBI:43474"/>
        <dbReference type="ChEBI" id="CHEBI:456216"/>
    </reaction>
    <physiologicalReaction direction="left-to-right" evidence="13">
        <dbReference type="Rhea" id="RHEA:13066"/>
    </physiologicalReaction>
</comment>
<dbReference type="SMART" id="SM01024">
    <property type="entry name" value="BCS1_N"/>
    <property type="match status" value="1"/>
</dbReference>
<keyword evidence="5 14" id="KW-0547">Nucleotide-binding</keyword>
<dbReference type="SUPFAM" id="SSF52540">
    <property type="entry name" value="P-loop containing nucleoside triphosphate hydrolases"/>
    <property type="match status" value="1"/>
</dbReference>
<evidence type="ECO:0000313" key="19">
    <source>
        <dbReference type="Proteomes" id="UP000192578"/>
    </source>
</evidence>
<comment type="caution">
    <text evidence="18">The sequence shown here is derived from an EMBL/GenBank/DDBJ whole genome shotgun (WGS) entry which is preliminary data.</text>
</comment>
<dbReference type="CDD" id="cd19510">
    <property type="entry name" value="RecA-like_BCS1"/>
    <property type="match status" value="1"/>
</dbReference>
<reference evidence="19" key="1">
    <citation type="submission" date="2017-01" db="EMBL/GenBank/DDBJ databases">
        <title>Comparative genomics of anhydrobiosis in the tardigrade Hypsibius dujardini.</title>
        <authorList>
            <person name="Yoshida Y."/>
            <person name="Koutsovoulos G."/>
            <person name="Laetsch D."/>
            <person name="Stevens L."/>
            <person name="Kumar S."/>
            <person name="Horikawa D."/>
            <person name="Ishino K."/>
            <person name="Komine S."/>
            <person name="Tomita M."/>
            <person name="Blaxter M."/>
            <person name="Arakawa K."/>
        </authorList>
    </citation>
    <scope>NUCLEOTIDE SEQUENCE [LARGE SCALE GENOMIC DNA]</scope>
    <source>
        <strain evidence="19">Z151</strain>
    </source>
</reference>
<dbReference type="Pfam" id="PF00004">
    <property type="entry name" value="AAA"/>
    <property type="match status" value="1"/>
</dbReference>
<keyword evidence="7" id="KW-0378">Hydrolase</keyword>
<evidence type="ECO:0000256" key="12">
    <source>
        <dbReference type="ARBA" id="ARBA00032816"/>
    </source>
</evidence>
<dbReference type="InterPro" id="IPR050747">
    <property type="entry name" value="Mitochondrial_chaperone_BCS1"/>
</dbReference>
<dbReference type="GO" id="GO:0016887">
    <property type="term" value="F:ATP hydrolysis activity"/>
    <property type="evidence" value="ECO:0007669"/>
    <property type="project" value="InterPro"/>
</dbReference>
<evidence type="ECO:0000256" key="8">
    <source>
        <dbReference type="ARBA" id="ARBA00022840"/>
    </source>
</evidence>
<dbReference type="InterPro" id="IPR003960">
    <property type="entry name" value="ATPase_AAA_CS"/>
</dbReference>
<evidence type="ECO:0000256" key="14">
    <source>
        <dbReference type="RuleBase" id="RU003651"/>
    </source>
</evidence>
<protein>
    <recommendedName>
        <fullName evidence="3">Mitochondrial chaperone BCS1</fullName>
    </recommendedName>
    <alternativeName>
        <fullName evidence="12">BCS1-like protein</fullName>
    </alternativeName>
</protein>
<evidence type="ECO:0000256" key="5">
    <source>
        <dbReference type="ARBA" id="ARBA00022741"/>
    </source>
</evidence>
<feature type="domain" description="BCS1 N-terminal" evidence="17">
    <location>
        <begin position="63"/>
        <end position="232"/>
    </location>
</feature>
<dbReference type="PANTHER" id="PTHR23070">
    <property type="entry name" value="BCS1 AAA-TYPE ATPASE"/>
    <property type="match status" value="1"/>
</dbReference>
<dbReference type="Proteomes" id="UP000192578">
    <property type="component" value="Unassembled WGS sequence"/>
</dbReference>
<organism evidence="18 19">
    <name type="scientific">Hypsibius exemplaris</name>
    <name type="common">Freshwater tardigrade</name>
    <dbReference type="NCBI Taxonomy" id="2072580"/>
    <lineage>
        <taxon>Eukaryota</taxon>
        <taxon>Metazoa</taxon>
        <taxon>Ecdysozoa</taxon>
        <taxon>Tardigrada</taxon>
        <taxon>Eutardigrada</taxon>
        <taxon>Parachela</taxon>
        <taxon>Hypsibioidea</taxon>
        <taxon>Hypsibiidae</taxon>
        <taxon>Hypsibius</taxon>
    </lineage>
</organism>
<dbReference type="InterPro" id="IPR057495">
    <property type="entry name" value="AAA_lid_BCS1"/>
</dbReference>
<dbReference type="InterPro" id="IPR027417">
    <property type="entry name" value="P-loop_NTPase"/>
</dbReference>
<feature type="transmembrane region" description="Helical" evidence="15">
    <location>
        <begin position="12"/>
        <end position="33"/>
    </location>
</feature>
<keyword evidence="11 15" id="KW-0472">Membrane</keyword>
<evidence type="ECO:0000256" key="4">
    <source>
        <dbReference type="ARBA" id="ARBA00022692"/>
    </source>
</evidence>
<keyword evidence="9 15" id="KW-1133">Transmembrane helix</keyword>
<dbReference type="GO" id="GO:0005743">
    <property type="term" value="C:mitochondrial inner membrane"/>
    <property type="evidence" value="ECO:0007669"/>
    <property type="project" value="UniProtKB-SubCell"/>
</dbReference>
<dbReference type="GO" id="GO:0005524">
    <property type="term" value="F:ATP binding"/>
    <property type="evidence" value="ECO:0007669"/>
    <property type="project" value="UniProtKB-KW"/>
</dbReference>
<dbReference type="Pfam" id="PF08740">
    <property type="entry name" value="BCS1_N"/>
    <property type="match status" value="1"/>
</dbReference>
<evidence type="ECO:0000256" key="15">
    <source>
        <dbReference type="SAM" id="Phobius"/>
    </source>
</evidence>
<evidence type="ECO:0000259" key="17">
    <source>
        <dbReference type="SMART" id="SM01024"/>
    </source>
</evidence>
<evidence type="ECO:0000259" key="16">
    <source>
        <dbReference type="SMART" id="SM00382"/>
    </source>
</evidence>
<accession>A0A1W0WBF6</accession>
<keyword evidence="8 14" id="KW-0067">ATP-binding</keyword>
<evidence type="ECO:0000256" key="1">
    <source>
        <dbReference type="ARBA" id="ARBA00004434"/>
    </source>
</evidence>
<evidence type="ECO:0000313" key="18">
    <source>
        <dbReference type="EMBL" id="OQV12541.1"/>
    </source>
</evidence>
<dbReference type="AlphaFoldDB" id="A0A1W0WBF6"/>
<keyword evidence="6" id="KW-0999">Mitochondrion inner membrane</keyword>
<evidence type="ECO:0000256" key="9">
    <source>
        <dbReference type="ARBA" id="ARBA00022989"/>
    </source>
</evidence>
<gene>
    <name evidence="18" type="ORF">BV898_13185</name>
</gene>
<feature type="domain" description="AAA+ ATPase" evidence="16">
    <location>
        <begin position="263"/>
        <end position="413"/>
    </location>
</feature>
<name>A0A1W0WBF6_HYPEX</name>
<dbReference type="EMBL" id="MTYJ01000142">
    <property type="protein sequence ID" value="OQV12541.1"/>
    <property type="molecule type" value="Genomic_DNA"/>
</dbReference>
<dbReference type="OrthoDB" id="10251412at2759"/>